<dbReference type="PANTHER" id="PTHR43736:SF1">
    <property type="entry name" value="DIHYDRONEOPTERIN TRIPHOSPHATE DIPHOSPHATASE"/>
    <property type="match status" value="1"/>
</dbReference>
<evidence type="ECO:0000313" key="5">
    <source>
        <dbReference type="Proteomes" id="UP000773462"/>
    </source>
</evidence>
<dbReference type="InterPro" id="IPR020084">
    <property type="entry name" value="NUDIX_hydrolase_CS"/>
</dbReference>
<dbReference type="CDD" id="cd04663">
    <property type="entry name" value="NUDIX_Hydrolase"/>
    <property type="match status" value="1"/>
</dbReference>
<dbReference type="Pfam" id="PF00293">
    <property type="entry name" value="NUDIX"/>
    <property type="match status" value="1"/>
</dbReference>
<evidence type="ECO:0000259" key="3">
    <source>
        <dbReference type="PROSITE" id="PS51462"/>
    </source>
</evidence>
<comment type="caution">
    <text evidence="4">The sequence shown here is derived from an EMBL/GenBank/DDBJ whole genome shotgun (WGS) entry which is preliminary data.</text>
</comment>
<gene>
    <name evidence="4" type="ORF">J2Z70_001363</name>
</gene>
<name>A0ABS4NPF4_9BACL</name>
<evidence type="ECO:0000256" key="2">
    <source>
        <dbReference type="ARBA" id="ARBA00022801"/>
    </source>
</evidence>
<keyword evidence="5" id="KW-1185">Reference proteome</keyword>
<dbReference type="PANTHER" id="PTHR43736">
    <property type="entry name" value="ADP-RIBOSE PYROPHOSPHATASE"/>
    <property type="match status" value="1"/>
</dbReference>
<accession>A0ABS4NPF4</accession>
<sequence>MQIYRKVLAYITYNDKLLVFTHRDAPEAGVQVPAGTVEPDESVEDALYREIAEESGIEQQELRLVKHLKTYLYYAEHKQQRHERHVYWLEFVHEPLPAWEHRISAAGEDAGLVFDYYWVPVQEAVLAGGQGYCLDIMQ</sequence>
<dbReference type="PROSITE" id="PS51462">
    <property type="entry name" value="NUDIX"/>
    <property type="match status" value="1"/>
</dbReference>
<dbReference type="SUPFAM" id="SSF55811">
    <property type="entry name" value="Nudix"/>
    <property type="match status" value="1"/>
</dbReference>
<evidence type="ECO:0000313" key="4">
    <source>
        <dbReference type="EMBL" id="MBP2111222.1"/>
    </source>
</evidence>
<proteinExistence type="inferred from homology"/>
<dbReference type="InterPro" id="IPR000086">
    <property type="entry name" value="NUDIX_hydrolase_dom"/>
</dbReference>
<dbReference type="Gene3D" id="3.90.79.10">
    <property type="entry name" value="Nucleoside Triphosphate Pyrophosphohydrolase"/>
    <property type="match status" value="1"/>
</dbReference>
<dbReference type="EMBL" id="JAGGLV010000003">
    <property type="protein sequence ID" value="MBP2111222.1"/>
    <property type="molecule type" value="Genomic_DNA"/>
</dbReference>
<reference evidence="4 5" key="1">
    <citation type="submission" date="2021-03" db="EMBL/GenBank/DDBJ databases">
        <title>Genomic Encyclopedia of Type Strains, Phase IV (KMG-IV): sequencing the most valuable type-strain genomes for metagenomic binning, comparative biology and taxonomic classification.</title>
        <authorList>
            <person name="Goeker M."/>
        </authorList>
    </citation>
    <scope>NUCLEOTIDE SEQUENCE [LARGE SCALE GENOMIC DNA]</scope>
    <source>
        <strain evidence="4 5">DSM 101953</strain>
    </source>
</reference>
<evidence type="ECO:0000256" key="1">
    <source>
        <dbReference type="ARBA" id="ARBA00005582"/>
    </source>
</evidence>
<dbReference type="PROSITE" id="PS00893">
    <property type="entry name" value="NUDIX_BOX"/>
    <property type="match status" value="1"/>
</dbReference>
<dbReference type="RefSeq" id="WP_209870749.1">
    <property type="nucleotide sequence ID" value="NZ_JAGGLV010000003.1"/>
</dbReference>
<dbReference type="InterPro" id="IPR015797">
    <property type="entry name" value="NUDIX_hydrolase-like_dom_sf"/>
</dbReference>
<dbReference type="Proteomes" id="UP000773462">
    <property type="component" value="Unassembled WGS sequence"/>
</dbReference>
<feature type="domain" description="Nudix hydrolase" evidence="3">
    <location>
        <begin position="3"/>
        <end position="138"/>
    </location>
</feature>
<protein>
    <submittedName>
        <fullName evidence="4">ADP-ribose pyrophosphatase YjhB (NUDIX family)</fullName>
    </submittedName>
</protein>
<keyword evidence="2" id="KW-0378">Hydrolase</keyword>
<organism evidence="4 5">
    <name type="scientific">Paenibacillus silagei</name>
    <dbReference type="NCBI Taxonomy" id="1670801"/>
    <lineage>
        <taxon>Bacteria</taxon>
        <taxon>Bacillati</taxon>
        <taxon>Bacillota</taxon>
        <taxon>Bacilli</taxon>
        <taxon>Bacillales</taxon>
        <taxon>Paenibacillaceae</taxon>
        <taxon>Paenibacillus</taxon>
    </lineage>
</organism>
<comment type="similarity">
    <text evidence="1">Belongs to the Nudix hydrolase family.</text>
</comment>